<comment type="cofactor">
    <cofactor evidence="3">
        <name>Zn(2+)</name>
        <dbReference type="ChEBI" id="CHEBI:29105"/>
    </cofactor>
</comment>
<evidence type="ECO:0000313" key="11">
    <source>
        <dbReference type="Proteomes" id="UP000460287"/>
    </source>
</evidence>
<evidence type="ECO:0000256" key="2">
    <source>
        <dbReference type="ARBA" id="ARBA00001946"/>
    </source>
</evidence>
<keyword evidence="8" id="KW-0378">Hydrolase</keyword>
<evidence type="ECO:0000313" key="10">
    <source>
        <dbReference type="EMBL" id="MSR90690.1"/>
    </source>
</evidence>
<evidence type="ECO:0000256" key="9">
    <source>
        <dbReference type="ARBA" id="ARBA00023049"/>
    </source>
</evidence>
<dbReference type="Gene3D" id="3.40.1830.10">
    <property type="entry name" value="Thermophilic metalloprotease (M29)"/>
    <property type="match status" value="1"/>
</dbReference>
<dbReference type="GO" id="GO:0008237">
    <property type="term" value="F:metallopeptidase activity"/>
    <property type="evidence" value="ECO:0007669"/>
    <property type="project" value="UniProtKB-KW"/>
</dbReference>
<evidence type="ECO:0000256" key="1">
    <source>
        <dbReference type="ARBA" id="ARBA00001941"/>
    </source>
</evidence>
<evidence type="ECO:0000256" key="3">
    <source>
        <dbReference type="ARBA" id="ARBA00001947"/>
    </source>
</evidence>
<dbReference type="PANTHER" id="PTHR34448">
    <property type="entry name" value="AMINOPEPTIDASE"/>
    <property type="match status" value="1"/>
</dbReference>
<comment type="caution">
    <text evidence="10">The sequence shown here is derived from an EMBL/GenBank/DDBJ whole genome shotgun (WGS) entry which is preliminary data.</text>
</comment>
<gene>
    <name evidence="10" type="ORF">FYJ33_04470</name>
</gene>
<dbReference type="InterPro" id="IPR035097">
    <property type="entry name" value="M29_N-terminal"/>
</dbReference>
<keyword evidence="11" id="KW-1185">Reference proteome</keyword>
<evidence type="ECO:0000256" key="8">
    <source>
        <dbReference type="ARBA" id="ARBA00022801"/>
    </source>
</evidence>
<evidence type="ECO:0000256" key="4">
    <source>
        <dbReference type="ARBA" id="ARBA00008236"/>
    </source>
</evidence>
<comment type="similarity">
    <text evidence="4">Belongs to the peptidase M29 family.</text>
</comment>
<keyword evidence="9" id="KW-0482">Metalloprotease</keyword>
<dbReference type="InterPro" id="IPR052170">
    <property type="entry name" value="M29_Exopeptidase"/>
</dbReference>
<keyword evidence="7" id="KW-0479">Metal-binding</keyword>
<keyword evidence="6" id="KW-0645">Protease</keyword>
<organism evidence="10 11">
    <name type="scientific">Inconstantimicrobium porci</name>
    <dbReference type="NCBI Taxonomy" id="2652291"/>
    <lineage>
        <taxon>Bacteria</taxon>
        <taxon>Bacillati</taxon>
        <taxon>Bacillota</taxon>
        <taxon>Clostridia</taxon>
        <taxon>Eubacteriales</taxon>
        <taxon>Clostridiaceae</taxon>
        <taxon>Inconstantimicrobium</taxon>
    </lineage>
</organism>
<proteinExistence type="inferred from homology"/>
<reference evidence="10 11" key="1">
    <citation type="submission" date="2019-08" db="EMBL/GenBank/DDBJ databases">
        <title>In-depth cultivation of the pig gut microbiome towards novel bacterial diversity and tailored functional studies.</title>
        <authorList>
            <person name="Wylensek D."/>
            <person name="Hitch T.C.A."/>
            <person name="Clavel T."/>
        </authorList>
    </citation>
    <scope>NUCLEOTIDE SEQUENCE [LARGE SCALE GENOMIC DNA]</scope>
    <source>
        <strain evidence="10 11">WCA-383-APC-5B</strain>
    </source>
</reference>
<dbReference type="GO" id="GO:0006508">
    <property type="term" value="P:proteolysis"/>
    <property type="evidence" value="ECO:0007669"/>
    <property type="project" value="UniProtKB-KW"/>
</dbReference>
<keyword evidence="5 10" id="KW-0031">Aminopeptidase</keyword>
<dbReference type="AlphaFoldDB" id="A0A7X2T0Z6"/>
<evidence type="ECO:0000256" key="5">
    <source>
        <dbReference type="ARBA" id="ARBA00022438"/>
    </source>
</evidence>
<protein>
    <submittedName>
        <fullName evidence="10">Aminopeptidase</fullName>
    </submittedName>
</protein>
<dbReference type="RefSeq" id="WP_154530569.1">
    <property type="nucleotide sequence ID" value="NZ_JAQXTV010000051.1"/>
</dbReference>
<sequence>MNNEFLKKYAELAVKIGVNIQKKQTLVINSPVECAEFTRLVTEYAYKAGAKEVFVNWNDEICNKLTYLHADESIFNTVPQWLVDRQLSFVHDGAAFLSISASDPELLKDVNPERIAKKNKNSSIALKEFNEKLMANENSWSVISIPTKAWATKVFRNESSEEAVEKLWDAIFKIVRVDKENPVEAWNQHIANLAKKTSYLNDKKFKKLHYTNSLGTDLWIELPKDHIWAGGADNVQGTDVKFIANMPTEEIFTLPDKNGVNGIVYSALPLNYGGNLVTNFSMTFKDGKAVDCTAETGIETLKHILDTDEGSRRLGEVALVPYDSPISNSKIIFFNTLFDENASCHLALGKAYPSCIKNGENMSDEELSNHGVNDSLNHVDFMVGTKDLNITGITENGEEIQIFKEGNWAF</sequence>
<accession>A0A7X2T0Z6</accession>
<dbReference type="PRINTS" id="PR00919">
    <property type="entry name" value="THERMOPTASE"/>
</dbReference>
<evidence type="ECO:0000256" key="7">
    <source>
        <dbReference type="ARBA" id="ARBA00022723"/>
    </source>
</evidence>
<comment type="cofactor">
    <cofactor evidence="1">
        <name>Co(2+)</name>
        <dbReference type="ChEBI" id="CHEBI:48828"/>
    </cofactor>
</comment>
<dbReference type="Proteomes" id="UP000460287">
    <property type="component" value="Unassembled WGS sequence"/>
</dbReference>
<dbReference type="GO" id="GO:0004177">
    <property type="term" value="F:aminopeptidase activity"/>
    <property type="evidence" value="ECO:0007669"/>
    <property type="project" value="UniProtKB-KW"/>
</dbReference>
<dbReference type="PANTHER" id="PTHR34448:SF3">
    <property type="entry name" value="AMINOPEPTIDASE AMPS"/>
    <property type="match status" value="1"/>
</dbReference>
<dbReference type="Pfam" id="PF02073">
    <property type="entry name" value="Peptidase_M29"/>
    <property type="match status" value="1"/>
</dbReference>
<evidence type="ECO:0000256" key="6">
    <source>
        <dbReference type="ARBA" id="ARBA00022670"/>
    </source>
</evidence>
<dbReference type="EMBL" id="VULX01000003">
    <property type="protein sequence ID" value="MSR90690.1"/>
    <property type="molecule type" value="Genomic_DNA"/>
</dbReference>
<dbReference type="InterPro" id="IPR000787">
    <property type="entry name" value="Peptidase_M29"/>
</dbReference>
<dbReference type="GO" id="GO:0046872">
    <property type="term" value="F:metal ion binding"/>
    <property type="evidence" value="ECO:0007669"/>
    <property type="project" value="UniProtKB-KW"/>
</dbReference>
<comment type="cofactor">
    <cofactor evidence="2">
        <name>Mg(2+)</name>
        <dbReference type="ChEBI" id="CHEBI:18420"/>
    </cofactor>
</comment>
<name>A0A7X2T0Z6_9CLOT</name>
<dbReference type="SUPFAM" id="SSF144052">
    <property type="entry name" value="Thermophilic metalloprotease-like"/>
    <property type="match status" value="1"/>
</dbReference>